<sequence>MKKQQIKRLLLMNADEAREVQRAEAGDIVAVGGLECHSGVTLTDGSIRVALSSMFVAEPVVSLAVKVTKKEDQPKFAKALNRFQREDPTFK</sequence>
<dbReference type="SUPFAM" id="SSF50447">
    <property type="entry name" value="Translation proteins"/>
    <property type="match status" value="1"/>
</dbReference>
<evidence type="ECO:0000313" key="4">
    <source>
        <dbReference type="EMBL" id="WAR33956.1"/>
    </source>
</evidence>
<dbReference type="PANTHER" id="PTHR43636">
    <property type="entry name" value="ELONGATION FACTOR G, MITOCHONDRIAL"/>
    <property type="match status" value="1"/>
</dbReference>
<feature type="domain" description="Elongation Factor G" evidence="3">
    <location>
        <begin position="56"/>
        <end position="91"/>
    </location>
</feature>
<dbReference type="GO" id="GO:0070125">
    <property type="term" value="P:mitochondrial translational elongation"/>
    <property type="evidence" value="ECO:0007669"/>
    <property type="project" value="TreeGrafter"/>
</dbReference>
<evidence type="ECO:0000256" key="1">
    <source>
        <dbReference type="ARBA" id="ARBA00022768"/>
    </source>
</evidence>
<evidence type="ECO:0000259" key="3">
    <source>
        <dbReference type="Pfam" id="PF14492"/>
    </source>
</evidence>
<dbReference type="InterPro" id="IPR009000">
    <property type="entry name" value="Transl_B-barrel_sf"/>
</dbReference>
<dbReference type="SUPFAM" id="SSF54980">
    <property type="entry name" value="EF-G C-terminal domain-like"/>
    <property type="match status" value="1"/>
</dbReference>
<dbReference type="EMBL" id="OM909022">
    <property type="protein sequence ID" value="WAR33956.1"/>
    <property type="molecule type" value="mRNA"/>
</dbReference>
<dbReference type="Gene3D" id="3.30.70.870">
    <property type="entry name" value="Elongation Factor G (Translational Gtpase), domain 3"/>
    <property type="match status" value="1"/>
</dbReference>
<dbReference type="InterPro" id="IPR035647">
    <property type="entry name" value="EFG_III/V"/>
</dbReference>
<evidence type="ECO:0000256" key="2">
    <source>
        <dbReference type="ARBA" id="ARBA00022917"/>
    </source>
</evidence>
<keyword evidence="1 4" id="KW-0251">Elongation factor</keyword>
<dbReference type="GO" id="GO:0003746">
    <property type="term" value="F:translation elongation factor activity"/>
    <property type="evidence" value="ECO:0007669"/>
    <property type="project" value="UniProtKB-KW"/>
</dbReference>
<proteinExistence type="evidence at transcript level"/>
<dbReference type="Gene3D" id="2.40.30.10">
    <property type="entry name" value="Translation factors"/>
    <property type="match status" value="1"/>
</dbReference>
<dbReference type="AlphaFoldDB" id="A0A9E9FYL1"/>
<dbReference type="PANTHER" id="PTHR43636:SF2">
    <property type="entry name" value="ELONGATION FACTOR G, MITOCHONDRIAL"/>
    <property type="match status" value="1"/>
</dbReference>
<name>A0A9E9FYL1_9EIME</name>
<accession>A0A9E9FYL1</accession>
<dbReference type="GO" id="GO:0005739">
    <property type="term" value="C:mitochondrion"/>
    <property type="evidence" value="ECO:0007669"/>
    <property type="project" value="TreeGrafter"/>
</dbReference>
<reference evidence="4" key="1">
    <citation type="submission" date="2022-03" db="EMBL/GenBank/DDBJ databases">
        <authorList>
            <person name="Chen H."/>
            <person name="Pu J."/>
            <person name="Xiao J."/>
            <person name="Bai X."/>
            <person name="Zheng R."/>
        </authorList>
    </citation>
    <scope>NUCLEOTIDE SEQUENCE</scope>
    <source>
        <strain evidence="4">Sichuan</strain>
    </source>
</reference>
<organism evidence="4">
    <name type="scientific">Eimeria stiedai</name>
    <dbReference type="NCBI Taxonomy" id="471275"/>
    <lineage>
        <taxon>Eukaryota</taxon>
        <taxon>Sar</taxon>
        <taxon>Alveolata</taxon>
        <taxon>Apicomplexa</taxon>
        <taxon>Conoidasida</taxon>
        <taxon>Coccidia</taxon>
        <taxon>Eucoccidiorida</taxon>
        <taxon>Eimeriorina</taxon>
        <taxon>Eimeriidae</taxon>
        <taxon>Eimeria</taxon>
    </lineage>
</organism>
<dbReference type="Pfam" id="PF14492">
    <property type="entry name" value="EFG_III"/>
    <property type="match status" value="1"/>
</dbReference>
<gene>
    <name evidence="4" type="primary">TEF1</name>
</gene>
<protein>
    <submittedName>
        <fullName evidence="4">Translation elongation factor G</fullName>
    </submittedName>
</protein>
<dbReference type="GO" id="GO:0003924">
    <property type="term" value="F:GTPase activity"/>
    <property type="evidence" value="ECO:0007669"/>
    <property type="project" value="TreeGrafter"/>
</dbReference>
<keyword evidence="2" id="KW-0648">Protein biosynthesis</keyword>
<dbReference type="InterPro" id="IPR041095">
    <property type="entry name" value="EFG_II"/>
</dbReference>